<keyword evidence="3 5" id="KW-1133">Transmembrane helix</keyword>
<keyword evidence="4 5" id="KW-0472">Membrane</keyword>
<name>A0AB34IG37_PRYPA</name>
<dbReference type="InterPro" id="IPR013122">
    <property type="entry name" value="PKD1_2_channel"/>
</dbReference>
<dbReference type="GO" id="GO:0016020">
    <property type="term" value="C:membrane"/>
    <property type="evidence" value="ECO:0007669"/>
    <property type="project" value="UniProtKB-SubCell"/>
</dbReference>
<feature type="transmembrane region" description="Helical" evidence="5">
    <location>
        <begin position="719"/>
        <end position="745"/>
    </location>
</feature>
<evidence type="ECO:0000256" key="3">
    <source>
        <dbReference type="ARBA" id="ARBA00022989"/>
    </source>
</evidence>
<keyword evidence="8" id="KW-1185">Reference proteome</keyword>
<organism evidence="7 8">
    <name type="scientific">Prymnesium parvum</name>
    <name type="common">Toxic golden alga</name>
    <dbReference type="NCBI Taxonomy" id="97485"/>
    <lineage>
        <taxon>Eukaryota</taxon>
        <taxon>Haptista</taxon>
        <taxon>Haptophyta</taxon>
        <taxon>Prymnesiophyceae</taxon>
        <taxon>Prymnesiales</taxon>
        <taxon>Prymnesiaceae</taxon>
        <taxon>Prymnesium</taxon>
    </lineage>
</organism>
<dbReference type="Proteomes" id="UP001515480">
    <property type="component" value="Unassembled WGS sequence"/>
</dbReference>
<reference evidence="7 8" key="1">
    <citation type="journal article" date="2024" name="Science">
        <title>Giant polyketide synthase enzymes in the biosynthesis of giant marine polyether toxins.</title>
        <authorList>
            <person name="Fallon T.R."/>
            <person name="Shende V.V."/>
            <person name="Wierzbicki I.H."/>
            <person name="Pendleton A.L."/>
            <person name="Watervoot N.F."/>
            <person name="Auber R.P."/>
            <person name="Gonzalez D.J."/>
            <person name="Wisecaver J.H."/>
            <person name="Moore B.S."/>
        </authorList>
    </citation>
    <scope>NUCLEOTIDE SEQUENCE [LARGE SCALE GENOMIC DNA]</scope>
    <source>
        <strain evidence="7 8">12B1</strain>
    </source>
</reference>
<feature type="transmembrane region" description="Helical" evidence="5">
    <location>
        <begin position="613"/>
        <end position="634"/>
    </location>
</feature>
<dbReference type="Gene3D" id="1.10.287.70">
    <property type="match status" value="1"/>
</dbReference>
<dbReference type="EMBL" id="JBGBPQ010000025">
    <property type="protein sequence ID" value="KAL1499278.1"/>
    <property type="molecule type" value="Genomic_DNA"/>
</dbReference>
<feature type="transmembrane region" description="Helical" evidence="5">
    <location>
        <begin position="147"/>
        <end position="168"/>
    </location>
</feature>
<evidence type="ECO:0000313" key="7">
    <source>
        <dbReference type="EMBL" id="KAL1499278.1"/>
    </source>
</evidence>
<evidence type="ECO:0000259" key="6">
    <source>
        <dbReference type="Pfam" id="PF08016"/>
    </source>
</evidence>
<feature type="transmembrane region" description="Helical" evidence="5">
    <location>
        <begin position="655"/>
        <end position="676"/>
    </location>
</feature>
<dbReference type="InterPro" id="IPR051223">
    <property type="entry name" value="Polycystin"/>
</dbReference>
<accession>A0AB34IG37</accession>
<evidence type="ECO:0000256" key="5">
    <source>
        <dbReference type="SAM" id="Phobius"/>
    </source>
</evidence>
<protein>
    <recommendedName>
        <fullName evidence="6">Polycystin cation channel PKD1/PKD2 domain-containing protein</fullName>
    </recommendedName>
</protein>
<evidence type="ECO:0000313" key="8">
    <source>
        <dbReference type="Proteomes" id="UP001515480"/>
    </source>
</evidence>
<keyword evidence="2 5" id="KW-0812">Transmembrane</keyword>
<gene>
    <name evidence="7" type="ORF">AB1Y20_011488</name>
</gene>
<dbReference type="PANTHER" id="PTHR10877:SF183">
    <property type="entry name" value="AT14535P-RELATED"/>
    <property type="match status" value="1"/>
</dbReference>
<evidence type="ECO:0000256" key="1">
    <source>
        <dbReference type="ARBA" id="ARBA00004141"/>
    </source>
</evidence>
<comment type="subcellular location">
    <subcellularLocation>
        <location evidence="1">Membrane</location>
        <topology evidence="1">Multi-pass membrane protein</topology>
    </subcellularLocation>
</comment>
<dbReference type="AlphaFoldDB" id="A0AB34IG37"/>
<comment type="caution">
    <text evidence="7">The sequence shown here is derived from an EMBL/GenBank/DDBJ whole genome shotgun (WGS) entry which is preliminary data.</text>
</comment>
<proteinExistence type="predicted"/>
<feature type="transmembrane region" description="Helical" evidence="5">
    <location>
        <begin position="555"/>
        <end position="580"/>
    </location>
</feature>
<feature type="domain" description="Polycystin cation channel PKD1/PKD2" evidence="6">
    <location>
        <begin position="520"/>
        <end position="748"/>
    </location>
</feature>
<dbReference type="Pfam" id="PF08016">
    <property type="entry name" value="PKD_channel"/>
    <property type="match status" value="1"/>
</dbReference>
<evidence type="ECO:0000256" key="2">
    <source>
        <dbReference type="ARBA" id="ARBA00022692"/>
    </source>
</evidence>
<sequence length="872" mass="99791">MSLVEIDEYEEAVSRLRQRKPAEHKSAIITVYACMDGQPYTKAADVLRLRIPTETSTWANVRAQAMTYWEVDDDEDVLLLNPHNSWFHPNAKCVASPSENVENLIVRLAPRPKGDVELLDKDSEDGEVVEEKVTINTNKKKERPPTLYGFWQGFFLLGVWFAVIYASAPIGPVSIQNTDMYNTFVNSAIIYDENALYGVQRREFTEIRTWEHVFQWLEGRFSYIMLSDYLLTNRLVGGIRVKVDRLPFWAYYYGNMSSPEATGEGAGFYGRKSSLWTGEKYERTDVFDPDRKLWEENFGDFNLSTTDFISPEYNTFVNSSINVSFDLGLADTLIFSMEDITLDWLDTAIGQPYKEQLNANGPWSVNIGELFYYLWDPYAATNYTNYLIEGLGASLRVFTDSDYTGNRWPNDAGTLLITNETLANKLQSIKQDWHHYVGDPWSPYLVTWVPSYGEDGTVSYLQSFPSPFGYVRYDRLSLDFVLFNNNNELYTHLTFTFESKGGYLEASANIVSFRLMSSYVIEIILLVMAAEKLVRELQAYWKIVKNNRTRHIKKWTKYFTSSIYNVIEILNIVCILVYVYCKWSIEKTHTYSTWYPPRVDSYVDFKEISRLNLLATVCMGVSFILTVLTLFKYLELMPISSEWYIIGASIEHGGKAARVMFLVTMLTLASIAIFMQQTFGTYMAEFQSFIPSLMSMMRITTLDGSLLQRARTINTHLNGVAMILPCIILGMLVLVLIPGMFLAILTDSNMVENEKRASLLEAYRRQKLEHKKQRLTREQTAKGKVFRDRFSLGAELMKRAMEAHTNELLSDDTKGNGGFSQLPYCKQLDSCSCEGAIFEKSIGSSGHVIGSEQWAKTFSQATPTSPRKRGST</sequence>
<evidence type="ECO:0000256" key="4">
    <source>
        <dbReference type="ARBA" id="ARBA00023136"/>
    </source>
</evidence>
<dbReference type="PANTHER" id="PTHR10877">
    <property type="entry name" value="POLYCYSTIN FAMILY MEMBER"/>
    <property type="match status" value="1"/>
</dbReference>